<dbReference type="PANTHER" id="PTHR11059">
    <property type="entry name" value="DNA REPAIR PROTEIN RECN"/>
    <property type="match status" value="1"/>
</dbReference>
<comment type="similarity">
    <text evidence="2 9">Belongs to the RecN family.</text>
</comment>
<dbReference type="InterPro" id="IPR004604">
    <property type="entry name" value="DNA_recomb/repair_RecN"/>
</dbReference>
<dbReference type="GO" id="GO:0006281">
    <property type="term" value="P:DNA repair"/>
    <property type="evidence" value="ECO:0007669"/>
    <property type="project" value="UniProtKB-KW"/>
</dbReference>
<dbReference type="AlphaFoldDB" id="A0A2Z6B346"/>
<evidence type="ECO:0000256" key="5">
    <source>
        <dbReference type="ARBA" id="ARBA00022763"/>
    </source>
</evidence>
<feature type="domain" description="RecF/RecN/SMC N-terminal" evidence="11">
    <location>
        <begin position="4"/>
        <end position="487"/>
    </location>
</feature>
<gene>
    <name evidence="12" type="ORF">DFE_3213</name>
</gene>
<feature type="coiled-coil region" evidence="10">
    <location>
        <begin position="144"/>
        <end position="178"/>
    </location>
</feature>
<evidence type="ECO:0000313" key="12">
    <source>
        <dbReference type="EMBL" id="BBD09939.1"/>
    </source>
</evidence>
<evidence type="ECO:0000256" key="8">
    <source>
        <dbReference type="ARBA" id="ARBA00033408"/>
    </source>
</evidence>
<evidence type="ECO:0000313" key="13">
    <source>
        <dbReference type="Proteomes" id="UP000269883"/>
    </source>
</evidence>
<dbReference type="GO" id="GO:0043590">
    <property type="term" value="C:bacterial nucleoid"/>
    <property type="evidence" value="ECO:0007669"/>
    <property type="project" value="TreeGrafter"/>
</dbReference>
<name>A0A2Z6B346_9BACT</name>
<dbReference type="PANTHER" id="PTHR11059:SF0">
    <property type="entry name" value="DNA REPAIR PROTEIN RECN"/>
    <property type="match status" value="1"/>
</dbReference>
<dbReference type="OrthoDB" id="9806954at2"/>
<dbReference type="GO" id="GO:0009432">
    <property type="term" value="P:SOS response"/>
    <property type="evidence" value="ECO:0007669"/>
    <property type="project" value="TreeGrafter"/>
</dbReference>
<evidence type="ECO:0000256" key="3">
    <source>
        <dbReference type="ARBA" id="ARBA00021315"/>
    </source>
</evidence>
<keyword evidence="7 9" id="KW-0234">DNA repair</keyword>
<evidence type="ECO:0000256" key="6">
    <source>
        <dbReference type="ARBA" id="ARBA00022840"/>
    </source>
</evidence>
<accession>A0A2Z6B346</accession>
<protein>
    <recommendedName>
        <fullName evidence="3 9">DNA repair protein RecN</fullName>
    </recommendedName>
    <alternativeName>
        <fullName evidence="8 9">Recombination protein N</fullName>
    </alternativeName>
</protein>
<evidence type="ECO:0000256" key="10">
    <source>
        <dbReference type="SAM" id="Coils"/>
    </source>
</evidence>
<keyword evidence="13" id="KW-1185">Reference proteome</keyword>
<evidence type="ECO:0000256" key="9">
    <source>
        <dbReference type="PIRNR" id="PIRNR003128"/>
    </source>
</evidence>
<dbReference type="GO" id="GO:0005524">
    <property type="term" value="F:ATP binding"/>
    <property type="evidence" value="ECO:0007669"/>
    <property type="project" value="UniProtKB-KW"/>
</dbReference>
<keyword evidence="10" id="KW-0175">Coiled coil</keyword>
<evidence type="ECO:0000256" key="7">
    <source>
        <dbReference type="ARBA" id="ARBA00023204"/>
    </source>
</evidence>
<dbReference type="InterPro" id="IPR003395">
    <property type="entry name" value="RecF/RecN/SMC_N"/>
</dbReference>
<evidence type="ECO:0000256" key="2">
    <source>
        <dbReference type="ARBA" id="ARBA00009441"/>
    </source>
</evidence>
<comment type="function">
    <text evidence="1 9">May be involved in recombinational repair of damaged DNA.</text>
</comment>
<keyword evidence="5 9" id="KW-0227">DNA damage</keyword>
<proteinExistence type="inferred from homology"/>
<dbReference type="InterPro" id="IPR027417">
    <property type="entry name" value="P-loop_NTPase"/>
</dbReference>
<dbReference type="SUPFAM" id="SSF52540">
    <property type="entry name" value="P-loop containing nucleoside triphosphate hydrolases"/>
    <property type="match status" value="2"/>
</dbReference>
<dbReference type="Pfam" id="PF02463">
    <property type="entry name" value="SMC_N"/>
    <property type="match status" value="1"/>
</dbReference>
<evidence type="ECO:0000256" key="1">
    <source>
        <dbReference type="ARBA" id="ARBA00003618"/>
    </source>
</evidence>
<evidence type="ECO:0000259" key="11">
    <source>
        <dbReference type="Pfam" id="PF02463"/>
    </source>
</evidence>
<sequence>MLEFLRIQNLALIEDLELEFAEGINVLTGETGAGKSFILRAVNFLLGDKLKVDMVRESAAKAQVEAIFVQDGEELMIRRELSGETGRSRLFINDSLSSQNVVRELRERLVWHTSQHGQQRLLSPAYQAKLIDRFLPDQSVISQKDQLLAAMRDLLLEKQELDDRVRSLSERREMLEFQSAEIEKVDPQPGEEDDLLAQKKNYKDFARSAKAVEEALDALHGQGEGMLDQASTLLRAIQTLAAQDERWADEADACEDFRQRIMDMDARLRSCERPDTGYDQEQVESRLYALAQLKRKLNRSLDEIVNLRKEIDENLSFLDSCALDAKQLERREVELASRLELALNVLNDARQSAAKILCANLARDLAGLGFDKAVQVQIAFTPHEVYPGLSEDRARLLWIPNPGQAPQPLDQIASGGELSRFLLALVGLMTRESLPTLIFDEVDAGIGGLTLNAVGNRIQTLAAQQQVILITHWPQLAAKAACHFNISKAVGNGMTSVSCKRLSEPEIFSELSRMGGGGQQGEALARELLQS</sequence>
<dbReference type="PIRSF" id="PIRSF003128">
    <property type="entry name" value="RecN"/>
    <property type="match status" value="1"/>
</dbReference>
<reference evidence="12 13" key="1">
    <citation type="journal article" date="2018" name="Sci. Adv.">
        <title>Multi-heme cytochromes provide a pathway for survival in energy-limited environments.</title>
        <authorList>
            <person name="Deng X."/>
            <person name="Dohmae N."/>
            <person name="Nealson K.H."/>
            <person name="Hashimoto K."/>
            <person name="Okamoto A."/>
        </authorList>
    </citation>
    <scope>NUCLEOTIDE SEQUENCE [LARGE SCALE GENOMIC DNA]</scope>
    <source>
        <strain evidence="12 13">IS5</strain>
    </source>
</reference>
<dbReference type="Proteomes" id="UP000269883">
    <property type="component" value="Chromosome"/>
</dbReference>
<dbReference type="GO" id="GO:0006310">
    <property type="term" value="P:DNA recombination"/>
    <property type="evidence" value="ECO:0007669"/>
    <property type="project" value="InterPro"/>
</dbReference>
<organism evidence="12 13">
    <name type="scientific">Desulfovibrio ferrophilus</name>
    <dbReference type="NCBI Taxonomy" id="241368"/>
    <lineage>
        <taxon>Bacteria</taxon>
        <taxon>Pseudomonadati</taxon>
        <taxon>Thermodesulfobacteriota</taxon>
        <taxon>Desulfovibrionia</taxon>
        <taxon>Desulfovibrionales</taxon>
        <taxon>Desulfovibrionaceae</taxon>
        <taxon>Desulfovibrio</taxon>
    </lineage>
</organism>
<dbReference type="KEGG" id="dfl:DFE_3213"/>
<keyword evidence="6" id="KW-0067">ATP-binding</keyword>
<keyword evidence="4" id="KW-0547">Nucleotide-binding</keyword>
<dbReference type="RefSeq" id="WP_126380935.1">
    <property type="nucleotide sequence ID" value="NZ_AP017378.1"/>
</dbReference>
<evidence type="ECO:0000256" key="4">
    <source>
        <dbReference type="ARBA" id="ARBA00022741"/>
    </source>
</evidence>
<dbReference type="EMBL" id="AP017378">
    <property type="protein sequence ID" value="BBD09939.1"/>
    <property type="molecule type" value="Genomic_DNA"/>
</dbReference>
<dbReference type="Gene3D" id="3.40.50.300">
    <property type="entry name" value="P-loop containing nucleotide triphosphate hydrolases"/>
    <property type="match status" value="2"/>
</dbReference>